<dbReference type="AlphaFoldDB" id="A0A174I278"/>
<accession>A0A174I278</accession>
<dbReference type="OrthoDB" id="2645109at2"/>
<evidence type="ECO:0000313" key="1">
    <source>
        <dbReference type="EMBL" id="CUO80551.1"/>
    </source>
</evidence>
<proteinExistence type="predicted"/>
<evidence type="ECO:0000313" key="2">
    <source>
        <dbReference type="Proteomes" id="UP000095544"/>
    </source>
</evidence>
<reference evidence="1 2" key="1">
    <citation type="submission" date="2015-09" db="EMBL/GenBank/DDBJ databases">
        <authorList>
            <consortium name="Pathogen Informatics"/>
        </authorList>
    </citation>
    <scope>NUCLEOTIDE SEQUENCE [LARGE SCALE GENOMIC DNA]</scope>
    <source>
        <strain evidence="1 2">2789STDY5834876</strain>
    </source>
</reference>
<dbReference type="Proteomes" id="UP000095544">
    <property type="component" value="Unassembled WGS sequence"/>
</dbReference>
<dbReference type="EMBL" id="CYZU01000035">
    <property type="protein sequence ID" value="CUO80551.1"/>
    <property type="molecule type" value="Genomic_DNA"/>
</dbReference>
<protein>
    <submittedName>
        <fullName evidence="1">Uncharacterized protein</fullName>
    </submittedName>
</protein>
<dbReference type="Pfam" id="PF19585">
    <property type="entry name" value="DUF6092"/>
    <property type="match status" value="1"/>
</dbReference>
<dbReference type="InterPro" id="IPR046074">
    <property type="entry name" value="DUF6092"/>
</dbReference>
<dbReference type="RefSeq" id="WP_050641690.1">
    <property type="nucleotide sequence ID" value="NZ_CABKUE010000009.1"/>
</dbReference>
<name>A0A174I278_9FIRM</name>
<sequence length="90" mass="10187">MKNKEASLELLIYMITSAAGLENEPHIYGPLRLIEASQRLCQLRLEDDPDNQDLKDLISIIEEGKHKCTSDEPAFYQMLQDAAAKLVDII</sequence>
<gene>
    <name evidence="1" type="ORF">ERS852491_03365</name>
</gene>
<organism evidence="1 2">
    <name type="scientific">Faecalicatena contorta</name>
    <dbReference type="NCBI Taxonomy" id="39482"/>
    <lineage>
        <taxon>Bacteria</taxon>
        <taxon>Bacillati</taxon>
        <taxon>Bacillota</taxon>
        <taxon>Clostridia</taxon>
        <taxon>Lachnospirales</taxon>
        <taxon>Lachnospiraceae</taxon>
        <taxon>Faecalicatena</taxon>
    </lineage>
</organism>